<dbReference type="HOGENOM" id="CLU_1146992_0_0_1"/>
<proteinExistence type="predicted"/>
<dbReference type="STRING" id="1043002.A0A074XVH8"/>
<protein>
    <submittedName>
        <fullName evidence="1">Uncharacterized protein</fullName>
    </submittedName>
</protein>
<dbReference type="SUPFAM" id="SSF54518">
    <property type="entry name" value="Tubby C-terminal domain-like"/>
    <property type="match status" value="1"/>
</dbReference>
<gene>
    <name evidence="1" type="ORF">M438DRAFT_350989</name>
</gene>
<dbReference type="Proteomes" id="UP000030706">
    <property type="component" value="Unassembled WGS sequence"/>
</dbReference>
<organism evidence="1 2">
    <name type="scientific">Aureobasidium pullulans EXF-150</name>
    <dbReference type="NCBI Taxonomy" id="1043002"/>
    <lineage>
        <taxon>Eukaryota</taxon>
        <taxon>Fungi</taxon>
        <taxon>Dikarya</taxon>
        <taxon>Ascomycota</taxon>
        <taxon>Pezizomycotina</taxon>
        <taxon>Dothideomycetes</taxon>
        <taxon>Dothideomycetidae</taxon>
        <taxon>Dothideales</taxon>
        <taxon>Saccotheciaceae</taxon>
        <taxon>Aureobasidium</taxon>
    </lineage>
</organism>
<sequence length="242" mass="26710">MAAPLSPLPSPIGIVPSCIATSTTTLSIGPDVQRIDKWFWNANVVPPDLDSSNEPVIEKLTSSPEKAKSSRLFPPSRVYVKDSNGIVLLQIRRSRWRGRWVYRLNVPIETGYKLVGTSASATYRVTTFWRLKFDVTIDNLAGDGNPVTLEIRRPNKKDNPANSYLHVIVAGNIAMRLTTTRHPGSFLVGRWNAEVATGFDTTLAVVIVTILEIWHGERQSATRNSSLNTSLTLTLAASMLLI</sequence>
<dbReference type="RefSeq" id="XP_029765785.1">
    <property type="nucleotide sequence ID" value="XM_029906686.1"/>
</dbReference>
<reference evidence="1 2" key="1">
    <citation type="journal article" date="2014" name="BMC Genomics">
        <title>Genome sequencing of four Aureobasidium pullulans varieties: biotechnological potential, stress tolerance, and description of new species.</title>
        <authorList>
            <person name="Gostin Ar C."/>
            <person name="Ohm R.A."/>
            <person name="Kogej T."/>
            <person name="Sonjak S."/>
            <person name="Turk M."/>
            <person name="Zajc J."/>
            <person name="Zalar P."/>
            <person name="Grube M."/>
            <person name="Sun H."/>
            <person name="Han J."/>
            <person name="Sharma A."/>
            <person name="Chiniquy J."/>
            <person name="Ngan C.Y."/>
            <person name="Lipzen A."/>
            <person name="Barry K."/>
            <person name="Grigoriev I.V."/>
            <person name="Gunde-Cimerman N."/>
        </authorList>
    </citation>
    <scope>NUCLEOTIDE SEQUENCE [LARGE SCALE GENOMIC DNA]</scope>
    <source>
        <strain evidence="1 2">EXF-150</strain>
    </source>
</reference>
<dbReference type="AlphaFoldDB" id="A0A074XVH8"/>
<name>A0A074XVH8_AURPU</name>
<dbReference type="InterPro" id="IPR025659">
    <property type="entry name" value="Tubby-like_C"/>
</dbReference>
<dbReference type="GeneID" id="40748992"/>
<dbReference type="OrthoDB" id="3939518at2759"/>
<dbReference type="EMBL" id="KL584974">
    <property type="protein sequence ID" value="KEQ89598.1"/>
    <property type="molecule type" value="Genomic_DNA"/>
</dbReference>
<keyword evidence="2" id="KW-1185">Reference proteome</keyword>
<evidence type="ECO:0000313" key="2">
    <source>
        <dbReference type="Proteomes" id="UP000030706"/>
    </source>
</evidence>
<evidence type="ECO:0000313" key="1">
    <source>
        <dbReference type="EMBL" id="KEQ89598.1"/>
    </source>
</evidence>
<accession>A0A074XVH8</accession>